<evidence type="ECO:0000313" key="2">
    <source>
        <dbReference type="EMBL" id="QJA58137.1"/>
    </source>
</evidence>
<name>A0A6M3IM18_9ZZZZ</name>
<accession>A0A6M3IM18</accession>
<proteinExistence type="predicted"/>
<sequence length="109" mass="12295">MRFKINRPKSITLRPLYLSPSDFAARWNSYPIRKASRVLTGCICPFCNTPIVPGTLYSDGGDGSRGRAHPECVRKQYIAIKRLSTKRTSFIIRPRKEQPEATPMTGEAP</sequence>
<organism evidence="2">
    <name type="scientific">viral metagenome</name>
    <dbReference type="NCBI Taxonomy" id="1070528"/>
    <lineage>
        <taxon>unclassified sequences</taxon>
        <taxon>metagenomes</taxon>
        <taxon>organismal metagenomes</taxon>
    </lineage>
</organism>
<gene>
    <name evidence="2" type="ORF">MM415B01497_0007</name>
</gene>
<evidence type="ECO:0000256" key="1">
    <source>
        <dbReference type="SAM" id="MobiDB-lite"/>
    </source>
</evidence>
<protein>
    <submittedName>
        <fullName evidence="2">Uncharacterized protein</fullName>
    </submittedName>
</protein>
<reference evidence="2" key="1">
    <citation type="submission" date="2020-03" db="EMBL/GenBank/DDBJ databases">
        <title>The deep terrestrial virosphere.</title>
        <authorList>
            <person name="Holmfeldt K."/>
            <person name="Nilsson E."/>
            <person name="Simone D."/>
            <person name="Lopez-Fernandez M."/>
            <person name="Wu X."/>
            <person name="de Brujin I."/>
            <person name="Lundin D."/>
            <person name="Andersson A."/>
            <person name="Bertilsson S."/>
            <person name="Dopson M."/>
        </authorList>
    </citation>
    <scope>NUCLEOTIDE SEQUENCE</scope>
    <source>
        <strain evidence="2">MM415B01497</strain>
    </source>
</reference>
<dbReference type="AlphaFoldDB" id="A0A6M3IM18"/>
<dbReference type="EMBL" id="MT141310">
    <property type="protein sequence ID" value="QJA58137.1"/>
    <property type="molecule type" value="Genomic_DNA"/>
</dbReference>
<feature type="region of interest" description="Disordered" evidence="1">
    <location>
        <begin position="89"/>
        <end position="109"/>
    </location>
</feature>